<organism evidence="1 2">
    <name type="scientific">Paenibacillus harenae</name>
    <dbReference type="NCBI Taxonomy" id="306543"/>
    <lineage>
        <taxon>Bacteria</taxon>
        <taxon>Bacillati</taxon>
        <taxon>Bacillota</taxon>
        <taxon>Bacilli</taxon>
        <taxon>Bacillales</taxon>
        <taxon>Paenibacillaceae</taxon>
        <taxon>Paenibacillus</taxon>
    </lineage>
</organism>
<reference evidence="1 2" key="1">
    <citation type="submission" date="2023-07" db="EMBL/GenBank/DDBJ databases">
        <title>Sorghum-associated microbial communities from plants grown in Nebraska, USA.</title>
        <authorList>
            <person name="Schachtman D."/>
        </authorList>
    </citation>
    <scope>NUCLEOTIDE SEQUENCE [LARGE SCALE GENOMIC DNA]</scope>
    <source>
        <strain evidence="1 2">CC482</strain>
    </source>
</reference>
<evidence type="ECO:0000313" key="1">
    <source>
        <dbReference type="EMBL" id="MDQ0111177.1"/>
    </source>
</evidence>
<gene>
    <name evidence="1" type="ORF">J2T15_000593</name>
</gene>
<dbReference type="EMBL" id="JAUSSU010000001">
    <property type="protein sequence ID" value="MDQ0111177.1"/>
    <property type="molecule type" value="Genomic_DNA"/>
</dbReference>
<dbReference type="Proteomes" id="UP001229346">
    <property type="component" value="Unassembled WGS sequence"/>
</dbReference>
<name>A0ABT9TVQ8_PAEHA</name>
<dbReference type="RefSeq" id="WP_307200901.1">
    <property type="nucleotide sequence ID" value="NZ_JAUSSU010000001.1"/>
</dbReference>
<protein>
    <submittedName>
        <fullName evidence="1">Uncharacterized protein</fullName>
    </submittedName>
</protein>
<sequence>MITISSAKSKLEHADGMNHLIVQFGPIGDVTAARIGIVLPQGISRSSNLSRFYENDKGEIVIYRPDRADEFIITIYTDEPISCGSKPIVAALIYTDKQGNEQRIEYVYRMEVALEEQMDDVLIDKEVVAKVRELRLAQRNDGERDALTDDYAAAKPIPIAPGPYSDLEKKYRIEG</sequence>
<evidence type="ECO:0000313" key="2">
    <source>
        <dbReference type="Proteomes" id="UP001229346"/>
    </source>
</evidence>
<keyword evidence="2" id="KW-1185">Reference proteome</keyword>
<comment type="caution">
    <text evidence="1">The sequence shown here is derived from an EMBL/GenBank/DDBJ whole genome shotgun (WGS) entry which is preliminary data.</text>
</comment>
<accession>A0ABT9TVQ8</accession>
<proteinExistence type="predicted"/>